<accession>A0A414Q0X8</accession>
<name>A0A414Q0X8_FUSMR</name>
<dbReference type="InterPro" id="IPR021228">
    <property type="entry name" value="BrxD"/>
</dbReference>
<sequence length="1321" mass="153280">MKKIKEILAIKEFEPVVDLSWGLNINEHEERLAKYIMTDEIAETFVEILESFNMVRSKTRIEKLSGDINSTVKRAHILSGQYGTGKSYFLLMLSIILEMKNSMLAEKMINQFKNYPELQFQLKVIQDKKKYFVIRINGESENQKEFIDVVQSKILESLEKEFTDLKISSVYSSVKNALLKAYDNPLFQESIDEYLEERNDDIEDLLARVSQFRRDGLERGKELIKEILGFNLQIEVPSFDVFLNEVNEELRRNGYNELVIIFDEFSAYITASIESKRINKDLGQIQTLCQLTSRNSLKNVGFVASLHKDITDILTSYGVGNINELDKIMGRFQAHTLKFEQGNELIKNTLTLDKKEFDKYKIKYYDFIERLEKKYPYKFEDFYPLHPATLDYLMPISEIYAQKSRTTLGFIKEVIKGKYFAKDIEENGKLNLVTLSDLFEAFQDPIQRKKPEIMDIYNQSINEYSDDDNIIKYIRAITIAYSSSLAKTSAKSELTAEDIRDIYQEENEDVVRESLSRVVNTSYSNVIINKGAYRLIAGTGGIQLDKKISEQMAKISATTIMKNILEKAESRIFIKRNYNLKYNLGLLPFDVTLDGLKLNLTELANKKIESLATTYGYGKIIFIIPDFYEFYDKDELIKEYAQKFKTVNSNICMAFINENPFKEEELKEYGALLKIEATDKEVLSNEEVAKIIITRRRKLEDKIRNKYLRKFANLRNFTFVFGGGKIEESIRAERAFYEELIFSYYNKFPREIKVENFNTRAGLNDVIKLSIDRGVGDFSKNDTSSGVKQLKMLLKPLDLVKFTETVQGYKFQLKVPSDEATENSKEIMDIILDENISMADKYRILQKAPYGLSDKLVDLYLYVANKTGKISIIFIDKEKEKFISLDDKVLKNLSSSPKDYKIMKNKESIIPVEVEEVWTALNTLKIVKQSKARDFKAESSNDFNPFLTLGGEIKTIYENLEDKEKRLRAKGIKTKEFKKLVDKLKEIIGIFKPEDFFNKVVELPSIMNKNKSFQENIVAFKSLLLKIKGITSNILSSYENATMLIPQLEDKIVDLNGYGDLKTKLKYLEDLSTKYQQDFYNVELIGEIDLNLKELLTTYNNEYKVRHDSYNEEFIKYKDEFLQEMSTKLEVIKSLKNLSFKNISSLDDFTLSMGDYNPCELTITDGSIATCKICDKRDLKKLEGKKEELKDLFIKHKKIVNGIFESYIEALREDIIKDEMLNNNDYKTLLFALNRISNEDINGDEISEIKDAVEAIENEINTILNNETVIEKNISFSEITDELLLELQGTGQKYLKLDDVKNRFETIIEKYKAKNILNTKI</sequence>
<reference evidence="1 2" key="1">
    <citation type="submission" date="2018-08" db="EMBL/GenBank/DDBJ databases">
        <title>A genome reference for cultivated species of the human gut microbiota.</title>
        <authorList>
            <person name="Zou Y."/>
            <person name="Xue W."/>
            <person name="Luo G."/>
        </authorList>
    </citation>
    <scope>NUCLEOTIDE SEQUENCE [LARGE SCALE GENOMIC DNA]</scope>
    <source>
        <strain evidence="1 2">AM25-1</strain>
    </source>
</reference>
<dbReference type="Pfam" id="PF10923">
    <property type="entry name" value="BrxC_BrxD"/>
    <property type="match status" value="1"/>
</dbReference>
<evidence type="ECO:0008006" key="3">
    <source>
        <dbReference type="Google" id="ProtNLM"/>
    </source>
</evidence>
<dbReference type="EMBL" id="QRHL01000002">
    <property type="protein sequence ID" value="RHF74417.1"/>
    <property type="molecule type" value="Genomic_DNA"/>
</dbReference>
<protein>
    <recommendedName>
        <fullName evidence="3">ATP-binding protein</fullName>
    </recommendedName>
</protein>
<evidence type="ECO:0000313" key="2">
    <source>
        <dbReference type="Proteomes" id="UP000284676"/>
    </source>
</evidence>
<gene>
    <name evidence="1" type="ORF">DW663_02830</name>
</gene>
<proteinExistence type="predicted"/>
<organism evidence="1 2">
    <name type="scientific">Fusobacterium mortiferum</name>
    <dbReference type="NCBI Taxonomy" id="850"/>
    <lineage>
        <taxon>Bacteria</taxon>
        <taxon>Fusobacteriati</taxon>
        <taxon>Fusobacteriota</taxon>
        <taxon>Fusobacteriia</taxon>
        <taxon>Fusobacteriales</taxon>
        <taxon>Fusobacteriaceae</taxon>
        <taxon>Fusobacterium</taxon>
    </lineage>
</organism>
<dbReference type="RefSeq" id="WP_118234047.1">
    <property type="nucleotide sequence ID" value="NZ_QRHL01000002.1"/>
</dbReference>
<evidence type="ECO:0000313" key="1">
    <source>
        <dbReference type="EMBL" id="RHF74417.1"/>
    </source>
</evidence>
<comment type="caution">
    <text evidence="1">The sequence shown here is derived from an EMBL/GenBank/DDBJ whole genome shotgun (WGS) entry which is preliminary data.</text>
</comment>
<dbReference type="Proteomes" id="UP000284676">
    <property type="component" value="Unassembled WGS sequence"/>
</dbReference>